<keyword evidence="5" id="KW-0862">Zinc</keyword>
<dbReference type="GO" id="GO:0005385">
    <property type="term" value="F:zinc ion transmembrane transporter activity"/>
    <property type="evidence" value="ECO:0007669"/>
    <property type="project" value="TreeGrafter"/>
</dbReference>
<keyword evidence="3" id="KW-1003">Cell membrane</keyword>
<dbReference type="GO" id="GO:0005886">
    <property type="term" value="C:plasma membrane"/>
    <property type="evidence" value="ECO:0007669"/>
    <property type="project" value="UniProtKB-SubCell"/>
</dbReference>
<evidence type="ECO:0000256" key="3">
    <source>
        <dbReference type="ARBA" id="ARBA00022475"/>
    </source>
</evidence>
<accession>A0A2N5N239</accession>
<evidence type="ECO:0000256" key="4">
    <source>
        <dbReference type="ARBA" id="ARBA00022692"/>
    </source>
</evidence>
<feature type="transmembrane region" description="Helical" evidence="8">
    <location>
        <begin position="174"/>
        <end position="198"/>
    </location>
</feature>
<dbReference type="Pfam" id="PF02535">
    <property type="entry name" value="Zip"/>
    <property type="match status" value="1"/>
</dbReference>
<dbReference type="AlphaFoldDB" id="A0A2N5N239"/>
<feature type="transmembrane region" description="Helical" evidence="8">
    <location>
        <begin position="236"/>
        <end position="255"/>
    </location>
</feature>
<proteinExistence type="inferred from homology"/>
<keyword evidence="6 8" id="KW-1133">Transmembrane helix</keyword>
<name>A0A2N5N239_9BACL</name>
<dbReference type="RefSeq" id="WP_101808552.1">
    <property type="nucleotide sequence ID" value="NZ_NFEZ01000004.1"/>
</dbReference>
<dbReference type="PANTHER" id="PTHR11040">
    <property type="entry name" value="ZINC/IRON TRANSPORTER"/>
    <property type="match status" value="1"/>
</dbReference>
<sequence>MNPILLGSIATAVCTVIGALPALFITNITHRGKDILLAFTAGIMVAASTYGLIPSALKLSGLPAVAIGILLGTIVLMLLELILPHTDPSHDSDLDLSPGSAAARRGWLGMDRSSMLFLTAMALHNLPEGLSVGVSYGSSEAQLGPIVAISIGLQNIPEGFLTALFLITQGMRRGYAVLMAIGTGVLELIAALVGVSFVAAIETVVPYGLAFAAGAMLFVVYKELIPESHGDGNERVATFSFIIGLLTMIAMTHSLG</sequence>
<comment type="caution">
    <text evidence="9">The sequence shown here is derived from an EMBL/GenBank/DDBJ whole genome shotgun (WGS) entry which is preliminary data.</text>
</comment>
<dbReference type="EMBL" id="NFEZ01000004">
    <property type="protein sequence ID" value="PLT44389.1"/>
    <property type="molecule type" value="Genomic_DNA"/>
</dbReference>
<evidence type="ECO:0000313" key="10">
    <source>
        <dbReference type="Proteomes" id="UP000234789"/>
    </source>
</evidence>
<gene>
    <name evidence="9" type="ORF">B8V81_2820</name>
</gene>
<organism evidence="9 10">
    <name type="scientific">Paenibacillus pasadenensis</name>
    <dbReference type="NCBI Taxonomy" id="217090"/>
    <lineage>
        <taxon>Bacteria</taxon>
        <taxon>Bacillati</taxon>
        <taxon>Bacillota</taxon>
        <taxon>Bacilli</taxon>
        <taxon>Bacillales</taxon>
        <taxon>Paenibacillaceae</taxon>
        <taxon>Paenibacillus</taxon>
    </lineage>
</organism>
<keyword evidence="4 8" id="KW-0812">Transmembrane</keyword>
<evidence type="ECO:0000256" key="6">
    <source>
        <dbReference type="ARBA" id="ARBA00022989"/>
    </source>
</evidence>
<evidence type="ECO:0000256" key="1">
    <source>
        <dbReference type="ARBA" id="ARBA00004651"/>
    </source>
</evidence>
<comment type="subcellular location">
    <subcellularLocation>
        <location evidence="1">Cell membrane</location>
        <topology evidence="1">Multi-pass membrane protein</topology>
    </subcellularLocation>
</comment>
<feature type="transmembrane region" description="Helical" evidence="8">
    <location>
        <begin position="204"/>
        <end position="224"/>
    </location>
</feature>
<feature type="transmembrane region" description="Helical" evidence="8">
    <location>
        <begin position="6"/>
        <end position="28"/>
    </location>
</feature>
<dbReference type="Proteomes" id="UP000234789">
    <property type="component" value="Unassembled WGS sequence"/>
</dbReference>
<protein>
    <submittedName>
        <fullName evidence="9">Zinc transporter, ZIP family</fullName>
    </submittedName>
</protein>
<dbReference type="PANTHER" id="PTHR11040:SF211">
    <property type="entry name" value="ZINC TRANSPORTER ZIP11"/>
    <property type="match status" value="1"/>
</dbReference>
<evidence type="ECO:0000256" key="2">
    <source>
        <dbReference type="ARBA" id="ARBA00006939"/>
    </source>
</evidence>
<reference evidence="9 10" key="1">
    <citation type="submission" date="2017-05" db="EMBL/GenBank/DDBJ databases">
        <title>Functional genome analysis of Paenibacillus pasadenensis strain R16: insights on endophytic life style and antifungal activity.</title>
        <authorList>
            <person name="Passera A."/>
            <person name="Marcolungo L."/>
            <person name="Casati P."/>
            <person name="Brasca M."/>
            <person name="Quaglino F."/>
            <person name="Delledonne M."/>
        </authorList>
    </citation>
    <scope>NUCLEOTIDE SEQUENCE [LARGE SCALE GENOMIC DNA]</scope>
    <source>
        <strain evidence="9 10">R16</strain>
    </source>
</reference>
<dbReference type="InterPro" id="IPR003689">
    <property type="entry name" value="ZIP"/>
</dbReference>
<evidence type="ECO:0000256" key="8">
    <source>
        <dbReference type="SAM" id="Phobius"/>
    </source>
</evidence>
<feature type="transmembrane region" description="Helical" evidence="8">
    <location>
        <begin position="35"/>
        <end position="53"/>
    </location>
</feature>
<keyword evidence="7 8" id="KW-0472">Membrane</keyword>
<comment type="similarity">
    <text evidence="2">Belongs to the ZIP transporter (TC 2.A.5) family.</text>
</comment>
<evidence type="ECO:0000313" key="9">
    <source>
        <dbReference type="EMBL" id="PLT44389.1"/>
    </source>
</evidence>
<keyword evidence="10" id="KW-1185">Reference proteome</keyword>
<evidence type="ECO:0000256" key="7">
    <source>
        <dbReference type="ARBA" id="ARBA00023136"/>
    </source>
</evidence>
<feature type="transmembrane region" description="Helical" evidence="8">
    <location>
        <begin position="59"/>
        <end position="79"/>
    </location>
</feature>
<evidence type="ECO:0000256" key="5">
    <source>
        <dbReference type="ARBA" id="ARBA00022833"/>
    </source>
</evidence>